<evidence type="ECO:0000256" key="10">
    <source>
        <dbReference type="ARBA" id="ARBA00022840"/>
    </source>
</evidence>
<evidence type="ECO:0000259" key="16">
    <source>
        <dbReference type="PROSITE" id="PS50109"/>
    </source>
</evidence>
<evidence type="ECO:0000256" key="8">
    <source>
        <dbReference type="ARBA" id="ARBA00022741"/>
    </source>
</evidence>
<dbReference type="PANTHER" id="PTHR43047:SF64">
    <property type="entry name" value="HISTIDINE KINASE CONTAINING CHEY-HOMOLOGOUS RECEIVER DOMAIN AND PAS DOMAIN-RELATED"/>
    <property type="match status" value="1"/>
</dbReference>
<dbReference type="Pfam" id="PF00672">
    <property type="entry name" value="HAMP"/>
    <property type="match status" value="1"/>
</dbReference>
<dbReference type="Gene3D" id="3.30.450.20">
    <property type="entry name" value="PAS domain"/>
    <property type="match status" value="1"/>
</dbReference>
<dbReference type="OrthoDB" id="342253at2157"/>
<dbReference type="PROSITE" id="PS50110">
    <property type="entry name" value="RESPONSE_REGULATORY"/>
    <property type="match status" value="1"/>
</dbReference>
<keyword evidence="4" id="KW-1003">Cell membrane</keyword>
<dbReference type="SUPFAM" id="SSF47384">
    <property type="entry name" value="Homodimeric domain of signal transducing histidine kinase"/>
    <property type="match status" value="1"/>
</dbReference>
<keyword evidence="8" id="KW-0547">Nucleotide-binding</keyword>
<protein>
    <recommendedName>
        <fullName evidence="3">histidine kinase</fullName>
        <ecNumber evidence="3">2.7.13.3</ecNumber>
    </recommendedName>
</protein>
<dbReference type="InterPro" id="IPR003594">
    <property type="entry name" value="HATPase_dom"/>
</dbReference>
<dbReference type="Pfam" id="PF00512">
    <property type="entry name" value="HisKA"/>
    <property type="match status" value="1"/>
</dbReference>
<evidence type="ECO:0000256" key="14">
    <source>
        <dbReference type="SAM" id="Coils"/>
    </source>
</evidence>
<evidence type="ECO:0000256" key="7">
    <source>
        <dbReference type="ARBA" id="ARBA00022692"/>
    </source>
</evidence>
<dbReference type="InterPro" id="IPR011006">
    <property type="entry name" value="CheY-like_superfamily"/>
</dbReference>
<evidence type="ECO:0000313" key="19">
    <source>
        <dbReference type="EMBL" id="PWR76002.1"/>
    </source>
</evidence>
<name>A0A2V2N7K3_9EURY</name>
<comment type="catalytic activity">
    <reaction evidence="1">
        <text>ATP + protein L-histidine = ADP + protein N-phospho-L-histidine.</text>
        <dbReference type="EC" id="2.7.13.3"/>
    </reaction>
</comment>
<comment type="caution">
    <text evidence="19">The sequence shown here is derived from an EMBL/GenBank/DDBJ whole genome shotgun (WGS) entry which is preliminary data.</text>
</comment>
<dbReference type="SUPFAM" id="SSF103190">
    <property type="entry name" value="Sensory domain-like"/>
    <property type="match status" value="1"/>
</dbReference>
<dbReference type="InterPro" id="IPR005467">
    <property type="entry name" value="His_kinase_dom"/>
</dbReference>
<dbReference type="InterPro" id="IPR004358">
    <property type="entry name" value="Sig_transdc_His_kin-like_C"/>
</dbReference>
<dbReference type="FunFam" id="3.30.565.10:FF:000010">
    <property type="entry name" value="Sensor histidine kinase RcsC"/>
    <property type="match status" value="1"/>
</dbReference>
<evidence type="ECO:0000256" key="13">
    <source>
        <dbReference type="PROSITE-ProRule" id="PRU00169"/>
    </source>
</evidence>
<dbReference type="EC" id="2.7.13.3" evidence="3"/>
<dbReference type="InterPro" id="IPR036097">
    <property type="entry name" value="HisK_dim/P_sf"/>
</dbReference>
<dbReference type="InterPro" id="IPR003660">
    <property type="entry name" value="HAMP_dom"/>
</dbReference>
<dbReference type="SMART" id="SM00388">
    <property type="entry name" value="HisKA"/>
    <property type="match status" value="1"/>
</dbReference>
<dbReference type="PROSITE" id="PS50109">
    <property type="entry name" value="HIS_KIN"/>
    <property type="match status" value="1"/>
</dbReference>
<evidence type="ECO:0000256" key="9">
    <source>
        <dbReference type="ARBA" id="ARBA00022777"/>
    </source>
</evidence>
<keyword evidence="9" id="KW-0418">Kinase</keyword>
<dbReference type="PRINTS" id="PR00344">
    <property type="entry name" value="BCTRLSENSOR"/>
</dbReference>
<dbReference type="FunFam" id="1.10.287.130:FF:000004">
    <property type="entry name" value="Ethylene receptor 1"/>
    <property type="match status" value="1"/>
</dbReference>
<evidence type="ECO:0000259" key="18">
    <source>
        <dbReference type="PROSITE" id="PS50885"/>
    </source>
</evidence>
<dbReference type="RefSeq" id="WP_109939352.1">
    <property type="nucleotide sequence ID" value="NZ_CP176366.1"/>
</dbReference>
<evidence type="ECO:0000313" key="20">
    <source>
        <dbReference type="Proteomes" id="UP000245934"/>
    </source>
</evidence>
<dbReference type="CDD" id="cd06225">
    <property type="entry name" value="HAMP"/>
    <property type="match status" value="1"/>
</dbReference>
<keyword evidence="12 15" id="KW-0472">Membrane</keyword>
<feature type="transmembrane region" description="Helical" evidence="15">
    <location>
        <begin position="297"/>
        <end position="319"/>
    </location>
</feature>
<dbReference type="Proteomes" id="UP000245934">
    <property type="component" value="Unassembled WGS sequence"/>
</dbReference>
<reference evidence="19 20" key="1">
    <citation type="submission" date="2018-05" db="EMBL/GenBank/DDBJ databases">
        <title>Draft genome of Methanospirillum stamsii Pt1.</title>
        <authorList>
            <person name="Dueholm M.S."/>
            <person name="Nielsen P.H."/>
            <person name="Bakmann L.F."/>
            <person name="Otzen D.E."/>
        </authorList>
    </citation>
    <scope>NUCLEOTIDE SEQUENCE [LARGE SCALE GENOMIC DNA]</scope>
    <source>
        <strain evidence="19 20">Pt1</strain>
    </source>
</reference>
<proteinExistence type="predicted"/>
<comment type="subcellular location">
    <subcellularLocation>
        <location evidence="2">Cell membrane</location>
        <topology evidence="2">Multi-pass membrane protein</topology>
    </subcellularLocation>
</comment>
<dbReference type="EMBL" id="QGMZ01000005">
    <property type="protein sequence ID" value="PWR76002.1"/>
    <property type="molecule type" value="Genomic_DNA"/>
</dbReference>
<evidence type="ECO:0000256" key="15">
    <source>
        <dbReference type="SAM" id="Phobius"/>
    </source>
</evidence>
<dbReference type="Gene3D" id="3.40.50.2300">
    <property type="match status" value="1"/>
</dbReference>
<dbReference type="GeneID" id="97608528"/>
<dbReference type="InterPro" id="IPR029151">
    <property type="entry name" value="Sensor-like_sf"/>
</dbReference>
<dbReference type="GO" id="GO:0005524">
    <property type="term" value="F:ATP binding"/>
    <property type="evidence" value="ECO:0007669"/>
    <property type="project" value="UniProtKB-KW"/>
</dbReference>
<evidence type="ECO:0000259" key="17">
    <source>
        <dbReference type="PROSITE" id="PS50110"/>
    </source>
</evidence>
<keyword evidence="6" id="KW-0808">Transferase</keyword>
<dbReference type="CDD" id="cd16922">
    <property type="entry name" value="HATPase_EvgS-ArcB-TorS-like"/>
    <property type="match status" value="1"/>
</dbReference>
<dbReference type="Gene3D" id="6.10.340.10">
    <property type="match status" value="1"/>
</dbReference>
<dbReference type="SUPFAM" id="SSF55874">
    <property type="entry name" value="ATPase domain of HSP90 chaperone/DNA topoisomerase II/histidine kinase"/>
    <property type="match status" value="1"/>
</dbReference>
<dbReference type="GO" id="GO:0005886">
    <property type="term" value="C:plasma membrane"/>
    <property type="evidence" value="ECO:0007669"/>
    <property type="project" value="UniProtKB-SubCell"/>
</dbReference>
<dbReference type="PANTHER" id="PTHR43047">
    <property type="entry name" value="TWO-COMPONENT HISTIDINE PROTEIN KINASE"/>
    <property type="match status" value="1"/>
</dbReference>
<evidence type="ECO:0000256" key="5">
    <source>
        <dbReference type="ARBA" id="ARBA00022553"/>
    </source>
</evidence>
<evidence type="ECO:0000256" key="1">
    <source>
        <dbReference type="ARBA" id="ARBA00000085"/>
    </source>
</evidence>
<evidence type="ECO:0000256" key="12">
    <source>
        <dbReference type="ARBA" id="ARBA00023136"/>
    </source>
</evidence>
<dbReference type="Pfam" id="PF02518">
    <property type="entry name" value="HATPase_c"/>
    <property type="match status" value="1"/>
</dbReference>
<dbReference type="GO" id="GO:0000155">
    <property type="term" value="F:phosphorelay sensor kinase activity"/>
    <property type="evidence" value="ECO:0007669"/>
    <property type="project" value="InterPro"/>
</dbReference>
<keyword evidence="10" id="KW-0067">ATP-binding</keyword>
<sequence>MTLEKPWEKSLVTRLVMSFLIISLIVISLLGLTSYIQVTNQLTESVFDQLNTVAAQKTQYLNTWINDQIQNIVMIAWFPDFREQISCVTTKKASDPDWKSAYQKLSETLQLVLTQTGDYEELFIAGDDGVVLVSTNKEHEGIKRLNESFFTEGLSKTSLFHISPADTTKKPTLMVITPVFDSTGFRAGILASQISLAKIERIIRENEYQGQNRETYLIDPSHNAITLTQPMRDYQLMGPFFSEGINASISGYDGSGMYTNYRGIPVIGVYRWLDDKKIALITEMNQEEAFLPAKKMAWMLVFIGLLLSFILLLCIYLIAFRIAQPVLAITDAAIRVSGGELTATAPVITKDEVGVLAASFNEMTKKLRVTMEGLRQSREGLENLVKERTKELENAKETAEKANRSKTLFLASMSHEIKTPLNAIIGFSSLLADEVTDIHEKRYIRSIHTSGKTLLMLLNDLLDLSRIEENKMIFLLEPTDLTRLCEETILILGYRAQEKGLDLKLEVTEKLPVVLLDTTRIRQVMLNLIGNAIKFTQSGFVKLSVSANPGGDEKYNIIFEISDSGIGIPEDDQERIFHAFEQQSPFTAREFGGTGLGLAICNTLIERMGGKITVESEPEKGSRFIVTIPSVQEYKHTFRQEESESTPNVFFYPARVMVLNDNEPERSLLCNILRKIFLAPIPFTSASEAVAFLVHERPDLIIAEMDNSGMSGVQLFHEINKLYPEQGIPMIVIRSDENIIEPTEMFDGIITRPVKFENLITLLKNFLPYELESSKMQLNESMQMYNPDTNRNNVRQDISDEVRDLFLERIERLITIFTGESARQLASDMKSYGEEHNLPELLILAHGLSDATDAYDIGEIEEILKIFKNSFF</sequence>
<evidence type="ECO:0000256" key="2">
    <source>
        <dbReference type="ARBA" id="ARBA00004651"/>
    </source>
</evidence>
<feature type="coiled-coil region" evidence="14">
    <location>
        <begin position="371"/>
        <end position="405"/>
    </location>
</feature>
<feature type="domain" description="HAMP" evidence="18">
    <location>
        <begin position="320"/>
        <end position="372"/>
    </location>
</feature>
<keyword evidence="14" id="KW-0175">Coiled coil</keyword>
<dbReference type="InterPro" id="IPR003661">
    <property type="entry name" value="HisK_dim/P_dom"/>
</dbReference>
<feature type="transmembrane region" description="Helical" evidence="15">
    <location>
        <begin position="12"/>
        <end position="32"/>
    </location>
</feature>
<gene>
    <name evidence="19" type="ORF">DLD82_01535</name>
</gene>
<dbReference type="Gene3D" id="3.30.565.10">
    <property type="entry name" value="Histidine kinase-like ATPase, C-terminal domain"/>
    <property type="match status" value="1"/>
</dbReference>
<dbReference type="SMART" id="SM00387">
    <property type="entry name" value="HATPase_c"/>
    <property type="match status" value="1"/>
</dbReference>
<dbReference type="InterPro" id="IPR036890">
    <property type="entry name" value="HATPase_C_sf"/>
</dbReference>
<dbReference type="Gene3D" id="1.10.287.130">
    <property type="match status" value="1"/>
</dbReference>
<keyword evidence="7 15" id="KW-0812">Transmembrane</keyword>
<evidence type="ECO:0000256" key="6">
    <source>
        <dbReference type="ARBA" id="ARBA00022679"/>
    </source>
</evidence>
<dbReference type="SMART" id="SM00304">
    <property type="entry name" value="HAMP"/>
    <property type="match status" value="1"/>
</dbReference>
<dbReference type="InterPro" id="IPR001789">
    <property type="entry name" value="Sig_transdc_resp-reg_receiver"/>
</dbReference>
<feature type="domain" description="Histidine kinase" evidence="16">
    <location>
        <begin position="412"/>
        <end position="632"/>
    </location>
</feature>
<accession>A0A2V2N7K3</accession>
<dbReference type="PROSITE" id="PS50885">
    <property type="entry name" value="HAMP"/>
    <property type="match status" value="1"/>
</dbReference>
<keyword evidence="20" id="KW-1185">Reference proteome</keyword>
<organism evidence="19 20">
    <name type="scientific">Methanospirillum stamsii</name>
    <dbReference type="NCBI Taxonomy" id="1277351"/>
    <lineage>
        <taxon>Archaea</taxon>
        <taxon>Methanobacteriati</taxon>
        <taxon>Methanobacteriota</taxon>
        <taxon>Stenosarchaea group</taxon>
        <taxon>Methanomicrobia</taxon>
        <taxon>Methanomicrobiales</taxon>
        <taxon>Methanospirillaceae</taxon>
        <taxon>Methanospirillum</taxon>
    </lineage>
</organism>
<dbReference type="SUPFAM" id="SSF158472">
    <property type="entry name" value="HAMP domain-like"/>
    <property type="match status" value="1"/>
</dbReference>
<keyword evidence="5" id="KW-0597">Phosphoprotein</keyword>
<evidence type="ECO:0000256" key="11">
    <source>
        <dbReference type="ARBA" id="ARBA00022989"/>
    </source>
</evidence>
<dbReference type="CDD" id="cd00082">
    <property type="entry name" value="HisKA"/>
    <property type="match status" value="1"/>
</dbReference>
<feature type="domain" description="Response regulatory" evidence="17">
    <location>
        <begin position="655"/>
        <end position="767"/>
    </location>
</feature>
<evidence type="ECO:0000256" key="4">
    <source>
        <dbReference type="ARBA" id="ARBA00022475"/>
    </source>
</evidence>
<evidence type="ECO:0000256" key="3">
    <source>
        <dbReference type="ARBA" id="ARBA00012438"/>
    </source>
</evidence>
<dbReference type="CDD" id="cd00156">
    <property type="entry name" value="REC"/>
    <property type="match status" value="1"/>
</dbReference>
<keyword evidence="11 15" id="KW-1133">Transmembrane helix</keyword>
<comment type="caution">
    <text evidence="13">Lacks conserved residue(s) required for the propagation of feature annotation.</text>
</comment>
<dbReference type="AlphaFoldDB" id="A0A2V2N7K3"/>
<dbReference type="SUPFAM" id="SSF52172">
    <property type="entry name" value="CheY-like"/>
    <property type="match status" value="1"/>
</dbReference>